<evidence type="ECO:0000256" key="5">
    <source>
        <dbReference type="ARBA" id="ARBA00023054"/>
    </source>
</evidence>
<protein>
    <recommendedName>
        <fullName evidence="9">Cilia- and flagella-associated protein 43</fullName>
    </recommendedName>
</protein>
<evidence type="ECO:0000256" key="8">
    <source>
        <dbReference type="ARBA" id="ARBA00023605"/>
    </source>
</evidence>
<dbReference type="InterPro" id="IPR036322">
    <property type="entry name" value="WD40_repeat_dom_sf"/>
</dbReference>
<keyword evidence="7" id="KW-0966">Cell projection</keyword>
<feature type="coiled-coil region" evidence="10">
    <location>
        <begin position="990"/>
        <end position="1035"/>
    </location>
</feature>
<dbReference type="InterPro" id="IPR001680">
    <property type="entry name" value="WD40_rpt"/>
</dbReference>
<keyword evidence="3" id="KW-0853">WD repeat</keyword>
<evidence type="ECO:0000313" key="12">
    <source>
        <dbReference type="EMBL" id="PVD30534.1"/>
    </source>
</evidence>
<name>A0A2T7PAT1_POMCA</name>
<dbReference type="OrthoDB" id="535167at2759"/>
<proteinExistence type="inferred from homology"/>
<dbReference type="GO" id="GO:0005930">
    <property type="term" value="C:axoneme"/>
    <property type="evidence" value="ECO:0007669"/>
    <property type="project" value="UniProtKB-SubCell"/>
</dbReference>
<feature type="region of interest" description="Disordered" evidence="11">
    <location>
        <begin position="1157"/>
        <end position="1178"/>
    </location>
</feature>
<evidence type="ECO:0000256" key="10">
    <source>
        <dbReference type="SAM" id="Coils"/>
    </source>
</evidence>
<dbReference type="EMBL" id="PZQS01000005">
    <property type="protein sequence ID" value="PVD30534.1"/>
    <property type="molecule type" value="Genomic_DNA"/>
</dbReference>
<comment type="similarity">
    <text evidence="8">Belongs to the CFAP43 family.</text>
</comment>
<evidence type="ECO:0000256" key="7">
    <source>
        <dbReference type="ARBA" id="ARBA00023273"/>
    </source>
</evidence>
<reference evidence="12 13" key="1">
    <citation type="submission" date="2018-04" db="EMBL/GenBank/DDBJ databases">
        <title>The genome of golden apple snail Pomacea canaliculata provides insight into stress tolerance and invasive adaptation.</title>
        <authorList>
            <person name="Liu C."/>
            <person name="Liu B."/>
            <person name="Ren Y."/>
            <person name="Zhang Y."/>
            <person name="Wang H."/>
            <person name="Li S."/>
            <person name="Jiang F."/>
            <person name="Yin L."/>
            <person name="Zhang G."/>
            <person name="Qian W."/>
            <person name="Fan W."/>
        </authorList>
    </citation>
    <scope>NUCLEOTIDE SEQUENCE [LARGE SCALE GENOMIC DNA]</scope>
    <source>
        <strain evidence="12">SZHN2017</strain>
        <tissue evidence="12">Muscle</tissue>
    </source>
</reference>
<evidence type="ECO:0000256" key="11">
    <source>
        <dbReference type="SAM" id="MobiDB-lite"/>
    </source>
</evidence>
<gene>
    <name evidence="12" type="ORF">C0Q70_09802</name>
</gene>
<evidence type="ECO:0000256" key="3">
    <source>
        <dbReference type="ARBA" id="ARBA00022574"/>
    </source>
</evidence>
<evidence type="ECO:0000256" key="2">
    <source>
        <dbReference type="ARBA" id="ARBA00022490"/>
    </source>
</evidence>
<accession>A0A2T7PAT1</accession>
<keyword evidence="13" id="KW-1185">Reference proteome</keyword>
<evidence type="ECO:0000256" key="1">
    <source>
        <dbReference type="ARBA" id="ARBA00004430"/>
    </source>
</evidence>
<dbReference type="STRING" id="400727.A0A2T7PAT1"/>
<keyword evidence="2" id="KW-0963">Cytoplasm</keyword>
<feature type="compositionally biased region" description="Basic and acidic residues" evidence="11">
    <location>
        <begin position="658"/>
        <end position="676"/>
    </location>
</feature>
<evidence type="ECO:0000256" key="4">
    <source>
        <dbReference type="ARBA" id="ARBA00022737"/>
    </source>
</evidence>
<comment type="subcellular location">
    <subcellularLocation>
        <location evidence="1">Cytoplasm</location>
        <location evidence="1">Cytoskeleton</location>
        <location evidence="1">Cilium axoneme</location>
    </subcellularLocation>
</comment>
<evidence type="ECO:0000256" key="6">
    <source>
        <dbReference type="ARBA" id="ARBA00023212"/>
    </source>
</evidence>
<dbReference type="InterPro" id="IPR015943">
    <property type="entry name" value="WD40/YVTN_repeat-like_dom_sf"/>
</dbReference>
<dbReference type="Proteomes" id="UP000245119">
    <property type="component" value="Linkage Group LG5"/>
</dbReference>
<dbReference type="SUPFAM" id="SSF50978">
    <property type="entry name" value="WD40 repeat-like"/>
    <property type="match status" value="1"/>
</dbReference>
<evidence type="ECO:0000256" key="9">
    <source>
        <dbReference type="ARBA" id="ARBA00023662"/>
    </source>
</evidence>
<evidence type="ECO:0000313" key="13">
    <source>
        <dbReference type="Proteomes" id="UP000245119"/>
    </source>
</evidence>
<dbReference type="PANTHER" id="PTHR14885:SF1">
    <property type="entry name" value="CILIA- AND FLAGELLA-ASSOCIATED PROTEIN 43"/>
    <property type="match status" value="1"/>
</dbReference>
<dbReference type="Gene3D" id="2.130.10.10">
    <property type="entry name" value="YVTN repeat-like/Quinoprotein amine dehydrogenase"/>
    <property type="match status" value="2"/>
</dbReference>
<dbReference type="SMART" id="SM00320">
    <property type="entry name" value="WD40"/>
    <property type="match status" value="7"/>
</dbReference>
<feature type="region of interest" description="Disordered" evidence="11">
    <location>
        <begin position="658"/>
        <end position="683"/>
    </location>
</feature>
<sequence>MPTSSKTSRLQTVNLKTNQSYRKRLKELYINEKNNFIIEDSFQGGAETEFQRLAFSSSNFLLSLSSIPDFQMALWKVCLPPEDPSVSNDNEKELETNTPRASTKSSKYEVKVPLTAVAGLVGEMADHLQEFLDTTVRVSPVAQAWTPIGDIYISCTSGHLLKVFILMLISLMFSSYFSMIEGVSGEFQGEISKAVSLTCLGYHGMGLFAVGDDGILHLLDTVSEEMKVLEAKNLGIPITALTFSYDYTNLVLGSPKGTIYLLEVEKDLDSKILLHVHYGEFVDIGSLPKGSESCVTVRGDGMVQAWSALDGHVLSSIALGEPASCLVSSPIAFLVVVGSTTGYLYFLDFTDEKKPRIVHRTRLYCAPVKQLIFDCSGTYLIAAGEDKNVFLMNGCPSSYFSVLGYTEVLGDVQHITTTTKKDLILVGIAVCCDTKQGSSWDQIIWFEIKKNFVRDLKQLYHSKKCDLKDEGINKKDIYFQNRLFGCALGEGGIVYGIGRSTRKIIVTPLPEEVPKKKSGSQWLESPESKKMFDGHQLRGGKLMLSPHLQFLISYGPDGAFMLREVVNMEQTLRVIAHDYHRGGVKALAITHDCNIIFTIGHDGALCCFEWRLDSKERVRFKIKTTEKEARKDQTIVKGQENDALCNMRTWLPPVSVQERKERVERKKQESMEKEESPLADQPNSTWLEQKELEILRAEEKQYAETKKNLRAQIRDIRKTIQHMMRKNEELPDIEKLSRHEFDLDVDEQARLQAEGEAEIEKVREEIQFDNLAKLYLREVIKKECWDDMKVKGRSLQAFNSNLEVANFPLKERSPQTLKKLEAVSARRRIEMKELMIRKTEVELGTRPAYVGEEENEGEEDGGSKEQPCITGGLGASYGGGSALFYSQFDLHLRHQKANQIVLLEDAIHRIKVTFNRDFDDIFLKKEQEMAKMREKNKRIIKILSDLDLNEPVIDPEMSVMERPEQLLTVDDNEDIPVPLFMQQKESTEWTEEEQKLVKDYERRCKELNEEREKFRKQLETELRKLQAQIKEGMAAFDETLNQLFLKKIKVMMVIYQEELKILRLRRSLLIEEELDTRERELSYRMNHKRELRQLASEAVVEARINVDEFRNQYDILVAEDKVMDKAFKREFSDLSAVMADHLYRVFRKRPRGLKFKAPDTSSELVPSNPFAERPSTAQQNAQTKLLLEAALDELDKPANMPEGLDPTVWQRLCNYRRAKIESENMVKKKALVLAEMQAFLQKRVEEDEALKSEVDAIGIQLAKLKDDQLLFTLDLEVQLLLKQGQVEVDAGQFIHDYNNSVLIHRSVVEDLNATIKQLGESKIASMMESKDFRKGIIQLEWEHKKMSMEMEDLENKMKDIMFMKVTREIQAFLNESDYDAKKASEISTLEQTILMQRKHHEKNVQTKEHIKEDLRSFLKRKKTYNTALDKELEELNVCVNERRHIDEVNAERRLDTGKEKRYRDIIQRRKLVDLAKAQAQEVAVLRAEVERLRMRTFPALVQVEH</sequence>
<dbReference type="Pfam" id="PF25828">
    <property type="entry name" value="CC_Cfap43"/>
    <property type="match status" value="2"/>
</dbReference>
<dbReference type="GO" id="GO:0060271">
    <property type="term" value="P:cilium assembly"/>
    <property type="evidence" value="ECO:0007669"/>
    <property type="project" value="TreeGrafter"/>
</dbReference>
<dbReference type="PANTHER" id="PTHR14885">
    <property type="entry name" value="CILIA- AND FLAGELLA-ASSOCIATED PROTEIN 43-RELATED"/>
    <property type="match status" value="1"/>
</dbReference>
<keyword evidence="6" id="KW-0206">Cytoskeleton</keyword>
<organism evidence="12 13">
    <name type="scientific">Pomacea canaliculata</name>
    <name type="common">Golden apple snail</name>
    <dbReference type="NCBI Taxonomy" id="400727"/>
    <lineage>
        <taxon>Eukaryota</taxon>
        <taxon>Metazoa</taxon>
        <taxon>Spiralia</taxon>
        <taxon>Lophotrochozoa</taxon>
        <taxon>Mollusca</taxon>
        <taxon>Gastropoda</taxon>
        <taxon>Caenogastropoda</taxon>
        <taxon>Architaenioglossa</taxon>
        <taxon>Ampullarioidea</taxon>
        <taxon>Ampullariidae</taxon>
        <taxon>Pomacea</taxon>
    </lineage>
</organism>
<keyword evidence="4" id="KW-0677">Repeat</keyword>
<dbReference type="GO" id="GO:0003341">
    <property type="term" value="P:cilium movement"/>
    <property type="evidence" value="ECO:0007669"/>
    <property type="project" value="UniProtKB-ARBA"/>
</dbReference>
<comment type="caution">
    <text evidence="12">The sequence shown here is derived from an EMBL/GenBank/DDBJ whole genome shotgun (WGS) entry which is preliminary data.</text>
</comment>
<keyword evidence="5 10" id="KW-0175">Coiled coil</keyword>